<name>A0ABV9NFC1_9GAMM</name>
<dbReference type="RefSeq" id="WP_377002948.1">
    <property type="nucleotide sequence ID" value="NZ_JBHSGG010000002.1"/>
</dbReference>
<reference evidence="2" key="1">
    <citation type="journal article" date="2019" name="Int. J. Syst. Evol. Microbiol.">
        <title>The Global Catalogue of Microorganisms (GCM) 10K type strain sequencing project: providing services to taxonomists for standard genome sequencing and annotation.</title>
        <authorList>
            <consortium name="The Broad Institute Genomics Platform"/>
            <consortium name="The Broad Institute Genome Sequencing Center for Infectious Disease"/>
            <person name="Wu L."/>
            <person name="Ma J."/>
        </authorList>
    </citation>
    <scope>NUCLEOTIDE SEQUENCE [LARGE SCALE GENOMIC DNA]</scope>
    <source>
        <strain evidence="2">CGMCC 1.13574</strain>
    </source>
</reference>
<dbReference type="EMBL" id="JBHSGG010000002">
    <property type="protein sequence ID" value="MFC4726976.1"/>
    <property type="molecule type" value="Genomic_DNA"/>
</dbReference>
<sequence>MGTRSPDELVISERYRGHIIEAHIGRRPEAGGWELLRTVVLDGDMRVLAGEHAPQVHPSLGSAVDAAFSLGRGRIDRCVGAAVG</sequence>
<protein>
    <submittedName>
        <fullName evidence="1">Uncharacterized protein</fullName>
    </submittedName>
</protein>
<comment type="caution">
    <text evidence="1">The sequence shown here is derived from an EMBL/GenBank/DDBJ whole genome shotgun (WGS) entry which is preliminary data.</text>
</comment>
<proteinExistence type="predicted"/>
<dbReference type="Proteomes" id="UP001595892">
    <property type="component" value="Unassembled WGS sequence"/>
</dbReference>
<evidence type="ECO:0000313" key="1">
    <source>
        <dbReference type="EMBL" id="MFC4726976.1"/>
    </source>
</evidence>
<keyword evidence="2" id="KW-1185">Reference proteome</keyword>
<evidence type="ECO:0000313" key="2">
    <source>
        <dbReference type="Proteomes" id="UP001595892"/>
    </source>
</evidence>
<organism evidence="1 2">
    <name type="scientific">Coralloluteibacterium thermophilum</name>
    <dbReference type="NCBI Taxonomy" id="2707049"/>
    <lineage>
        <taxon>Bacteria</taxon>
        <taxon>Pseudomonadati</taxon>
        <taxon>Pseudomonadota</taxon>
        <taxon>Gammaproteobacteria</taxon>
        <taxon>Lysobacterales</taxon>
        <taxon>Lysobacteraceae</taxon>
        <taxon>Coralloluteibacterium</taxon>
    </lineage>
</organism>
<accession>A0ABV9NFC1</accession>
<gene>
    <name evidence="1" type="ORF">ACFO3Q_02125</name>
</gene>